<organism evidence="1 2">
    <name type="scientific">Punica granatum</name>
    <name type="common">Pomegranate</name>
    <dbReference type="NCBI Taxonomy" id="22663"/>
    <lineage>
        <taxon>Eukaryota</taxon>
        <taxon>Viridiplantae</taxon>
        <taxon>Streptophyta</taxon>
        <taxon>Embryophyta</taxon>
        <taxon>Tracheophyta</taxon>
        <taxon>Spermatophyta</taxon>
        <taxon>Magnoliopsida</taxon>
        <taxon>eudicotyledons</taxon>
        <taxon>Gunneridae</taxon>
        <taxon>Pentapetalae</taxon>
        <taxon>rosids</taxon>
        <taxon>malvids</taxon>
        <taxon>Myrtales</taxon>
        <taxon>Lythraceae</taxon>
        <taxon>Punica</taxon>
    </lineage>
</organism>
<name>A0A2I0HLZ6_PUNGR</name>
<evidence type="ECO:0000313" key="1">
    <source>
        <dbReference type="EMBL" id="PKI32500.1"/>
    </source>
</evidence>
<feature type="non-terminal residue" evidence="1">
    <location>
        <position position="1"/>
    </location>
</feature>
<dbReference type="Proteomes" id="UP000233551">
    <property type="component" value="Unassembled WGS sequence"/>
</dbReference>
<comment type="caution">
    <text evidence="1">The sequence shown here is derived from an EMBL/GenBank/DDBJ whole genome shotgun (WGS) entry which is preliminary data.</text>
</comment>
<dbReference type="EMBL" id="PGOL01007570">
    <property type="protein sequence ID" value="PKI32500.1"/>
    <property type="molecule type" value="Genomic_DNA"/>
</dbReference>
<proteinExistence type="predicted"/>
<gene>
    <name evidence="1" type="ORF">CRG98_047108</name>
</gene>
<evidence type="ECO:0000313" key="2">
    <source>
        <dbReference type="Proteomes" id="UP000233551"/>
    </source>
</evidence>
<sequence length="55" mass="5938">SGQGRSIRHVSDRVDPVFQFSLTPIGSDFDLSDSGFGSIWPLSKAITCGISLLRL</sequence>
<protein>
    <submittedName>
        <fullName evidence="1">Uncharacterized protein</fullName>
    </submittedName>
</protein>
<keyword evidence="2" id="KW-1185">Reference proteome</keyword>
<reference evidence="1 2" key="1">
    <citation type="submission" date="2017-11" db="EMBL/GenBank/DDBJ databases">
        <title>De-novo sequencing of pomegranate (Punica granatum L.) genome.</title>
        <authorList>
            <person name="Akparov Z."/>
            <person name="Amiraslanov A."/>
            <person name="Hajiyeva S."/>
            <person name="Abbasov M."/>
            <person name="Kaur K."/>
            <person name="Hamwieh A."/>
            <person name="Solovyev V."/>
            <person name="Salamov A."/>
            <person name="Braich B."/>
            <person name="Kosarev P."/>
            <person name="Mahmoud A."/>
            <person name="Hajiyev E."/>
            <person name="Babayeva S."/>
            <person name="Izzatullayeva V."/>
            <person name="Mammadov A."/>
            <person name="Mammadov A."/>
            <person name="Sharifova S."/>
            <person name="Ojaghi J."/>
            <person name="Eynullazada K."/>
            <person name="Bayramov B."/>
            <person name="Abdulazimova A."/>
            <person name="Shahmuradov I."/>
        </authorList>
    </citation>
    <scope>NUCLEOTIDE SEQUENCE [LARGE SCALE GENOMIC DNA]</scope>
    <source>
        <strain evidence="2">cv. AG2017</strain>
        <tissue evidence="1">Leaf</tissue>
    </source>
</reference>
<accession>A0A2I0HLZ6</accession>
<dbReference type="AlphaFoldDB" id="A0A2I0HLZ6"/>